<gene>
    <name evidence="2" type="ORF">DCS_07537</name>
</gene>
<comment type="caution">
    <text evidence="2">The sequence shown here is derived from an EMBL/GenBank/DDBJ whole genome shotgun (WGS) entry which is preliminary data.</text>
</comment>
<reference evidence="2 3" key="1">
    <citation type="journal article" date="2016" name="Sci. Rep.">
        <title>Insights into Adaptations to a Near-Obligate Nematode Endoparasitic Lifestyle from the Finished Genome of Drechmeria coniospora.</title>
        <authorList>
            <person name="Zhang L."/>
            <person name="Zhou Z."/>
            <person name="Guo Q."/>
            <person name="Fokkens L."/>
            <person name="Miskei M."/>
            <person name="Pocsi I."/>
            <person name="Zhang W."/>
            <person name="Chen M."/>
            <person name="Wang L."/>
            <person name="Sun Y."/>
            <person name="Donzelli B.G."/>
            <person name="Gibson D.M."/>
            <person name="Nelson D.R."/>
            <person name="Luo J.G."/>
            <person name="Rep M."/>
            <person name="Liu H."/>
            <person name="Yang S."/>
            <person name="Wang J."/>
            <person name="Krasnoff S.B."/>
            <person name="Xu Y."/>
            <person name="Molnar I."/>
            <person name="Lin M."/>
        </authorList>
    </citation>
    <scope>NUCLEOTIDE SEQUENCE [LARGE SCALE GENOMIC DNA]</scope>
    <source>
        <strain evidence="2 3">ARSEF 6962</strain>
    </source>
</reference>
<keyword evidence="3" id="KW-1185">Reference proteome</keyword>
<protein>
    <submittedName>
        <fullName evidence="2">Uncharacterized protein</fullName>
    </submittedName>
</protein>
<dbReference type="GeneID" id="63720180"/>
<evidence type="ECO:0000313" key="3">
    <source>
        <dbReference type="Proteomes" id="UP000076580"/>
    </source>
</evidence>
<evidence type="ECO:0000313" key="2">
    <source>
        <dbReference type="EMBL" id="KYK55574.1"/>
    </source>
</evidence>
<dbReference type="EMBL" id="LAYC01000003">
    <property type="protein sequence ID" value="KYK55574.1"/>
    <property type="molecule type" value="Genomic_DNA"/>
</dbReference>
<proteinExistence type="predicted"/>
<evidence type="ECO:0000256" key="1">
    <source>
        <dbReference type="SAM" id="MobiDB-lite"/>
    </source>
</evidence>
<feature type="region of interest" description="Disordered" evidence="1">
    <location>
        <begin position="45"/>
        <end position="65"/>
    </location>
</feature>
<sequence>MALLPPAQCRRTTLRPLAASPASFRITESFLQATELHQRAIIPPRRSLNSHAGPFESRRRGSKRHMTGLMPTSSAFPPIWQFDVPSSTILQWEAPTAPAYRRQRKQQVGVSALFDNLVNWLDGSMARKLGNPPPASINTTADAVTMEALAVDDVAKHGSISDADPVNARLHYHLPREIAKLRASICGSENIDEETLFRLCRTCRRSLRRRIERGDMCLEGLVAALDPLDLPSKSRIPHASTANKMTAMIRRSVLSAMDNVTRQHGEILSRDLWLAFAEHICRTDGGNHDMQLFWRLMDVMPAVLRSQIPSHSLAELTRSFLVAQASRHNLFLHWSARAAKFGQALQSLTAVQRLSLNDSIRQFLSEQAWESESSRRLRFSWLLIQAYDAHATTKDFLDTYRAAQRPGLGLNTMQLWQLLSARLAATGAIERGKAKVLMENDYLSMGHRWTDLLLDLLASAKREEGLRELCTCLTGIGKFETVMQSVLSLPLRRFRVDALQATAAACNNHYQALQLYDLVMAKDGSRKMLARWNWTFWTRHVQSMIKDPAFEHPRIWDLLNLSFHVGRSASPEAVAAEAEAKAQLLDKMGRWFGEASHLNDRQALRHLERCVAYQRSLTNGVTSQMLANVAAIVTRDLERGERGRATRMEWLVNMVERTHGPDAADSTASALKGWRWTINQGRGSSS</sequence>
<accession>A0A151GEQ3</accession>
<dbReference type="RefSeq" id="XP_040654926.1">
    <property type="nucleotide sequence ID" value="XM_040804822.1"/>
</dbReference>
<dbReference type="InParanoid" id="A0A151GEQ3"/>
<dbReference type="STRING" id="98403.A0A151GEQ3"/>
<name>A0A151GEQ3_DRECN</name>
<dbReference type="AlphaFoldDB" id="A0A151GEQ3"/>
<organism evidence="2 3">
    <name type="scientific">Drechmeria coniospora</name>
    <name type="common">Nematophagous fungus</name>
    <name type="synonym">Meria coniospora</name>
    <dbReference type="NCBI Taxonomy" id="98403"/>
    <lineage>
        <taxon>Eukaryota</taxon>
        <taxon>Fungi</taxon>
        <taxon>Dikarya</taxon>
        <taxon>Ascomycota</taxon>
        <taxon>Pezizomycotina</taxon>
        <taxon>Sordariomycetes</taxon>
        <taxon>Hypocreomycetidae</taxon>
        <taxon>Hypocreales</taxon>
        <taxon>Ophiocordycipitaceae</taxon>
        <taxon>Drechmeria</taxon>
    </lineage>
</organism>
<dbReference type="Proteomes" id="UP000076580">
    <property type="component" value="Chromosome 03"/>
</dbReference>